<sequence length="363" mass="40390">MRNMAKSLKVLLLTHKFYPDLGGTEANAEFLAKAFHDYGIEVHLLTWTQQSGSKVFPYKVVRNPGLKQLLAEHKWADVVFENSPVLRMSWPALLFRKPLVVSLNTWLSNEDGSKSFPAKMKYLWLKKASSVIAVSDAIRQKCWPAAVVIENAYNDDLFIQTVANDSKPKSFVFLGRLVSDKGADLAIEAIAQLYKEYREANSDTSQISLTVIGEGKDFEKLKQYVIDAGIKQIVRFEGSLTGDKLVDCLNQHQYMLIPSRWEEPFGIVALEGLACGCIPIVSDGGGLPDAVGKAGLVFERGDLQDLADAIKRLLSDKVLQERLRAEADAHLKAHSSKVVAKQYIDIIKSAGKNKIYESNLYIA</sequence>
<dbReference type="EMBL" id="FOCL01000003">
    <property type="protein sequence ID" value="SEN39261.1"/>
    <property type="molecule type" value="Genomic_DNA"/>
</dbReference>
<dbReference type="SUPFAM" id="SSF53756">
    <property type="entry name" value="UDP-Glycosyltransferase/glycogen phosphorylase"/>
    <property type="match status" value="1"/>
</dbReference>
<accession>A0A1H8G589</accession>
<dbReference type="PANTHER" id="PTHR12526:SF584">
    <property type="entry name" value="GLYCOSYLTRANSFERASE"/>
    <property type="match status" value="1"/>
</dbReference>
<evidence type="ECO:0000259" key="1">
    <source>
        <dbReference type="Pfam" id="PF00534"/>
    </source>
</evidence>
<feature type="domain" description="Glycosyl transferase family 1" evidence="1">
    <location>
        <begin position="160"/>
        <end position="327"/>
    </location>
</feature>
<dbReference type="CDD" id="cd03801">
    <property type="entry name" value="GT4_PimA-like"/>
    <property type="match status" value="1"/>
</dbReference>
<keyword evidence="2" id="KW-0808">Transferase</keyword>
<keyword evidence="3" id="KW-1185">Reference proteome</keyword>
<evidence type="ECO:0000313" key="2">
    <source>
        <dbReference type="EMBL" id="SEN39261.1"/>
    </source>
</evidence>
<dbReference type="InterPro" id="IPR001296">
    <property type="entry name" value="Glyco_trans_1"/>
</dbReference>
<protein>
    <submittedName>
        <fullName evidence="2">Glycosyltransferase involved in cell wall bisynthesis</fullName>
    </submittedName>
</protein>
<organism evidence="2 3">
    <name type="scientific">Mucilaginibacter gossypiicola</name>
    <dbReference type="NCBI Taxonomy" id="551995"/>
    <lineage>
        <taxon>Bacteria</taxon>
        <taxon>Pseudomonadati</taxon>
        <taxon>Bacteroidota</taxon>
        <taxon>Sphingobacteriia</taxon>
        <taxon>Sphingobacteriales</taxon>
        <taxon>Sphingobacteriaceae</taxon>
        <taxon>Mucilaginibacter</taxon>
    </lineage>
</organism>
<reference evidence="3" key="1">
    <citation type="submission" date="2016-10" db="EMBL/GenBank/DDBJ databases">
        <authorList>
            <person name="Varghese N."/>
            <person name="Submissions S."/>
        </authorList>
    </citation>
    <scope>NUCLEOTIDE SEQUENCE [LARGE SCALE GENOMIC DNA]</scope>
    <source>
        <strain evidence="3">Gh-48</strain>
    </source>
</reference>
<name>A0A1H8G589_9SPHI</name>
<dbReference type="Pfam" id="PF00534">
    <property type="entry name" value="Glycos_transf_1"/>
    <property type="match status" value="1"/>
</dbReference>
<evidence type="ECO:0000313" key="3">
    <source>
        <dbReference type="Proteomes" id="UP000198942"/>
    </source>
</evidence>
<dbReference type="Proteomes" id="UP000198942">
    <property type="component" value="Unassembled WGS sequence"/>
</dbReference>
<dbReference type="PANTHER" id="PTHR12526">
    <property type="entry name" value="GLYCOSYLTRANSFERASE"/>
    <property type="match status" value="1"/>
</dbReference>
<dbReference type="Gene3D" id="3.40.50.2000">
    <property type="entry name" value="Glycogen Phosphorylase B"/>
    <property type="match status" value="2"/>
</dbReference>
<gene>
    <name evidence="2" type="ORF">SAMN05192574_10316</name>
</gene>
<dbReference type="STRING" id="551995.SAMN05192574_10316"/>
<proteinExistence type="predicted"/>
<dbReference type="AlphaFoldDB" id="A0A1H8G589"/>
<dbReference type="GO" id="GO:0016757">
    <property type="term" value="F:glycosyltransferase activity"/>
    <property type="evidence" value="ECO:0007669"/>
    <property type="project" value="InterPro"/>
</dbReference>